<dbReference type="OrthoDB" id="1438904at2"/>
<evidence type="ECO:0000313" key="2">
    <source>
        <dbReference type="Proteomes" id="UP000244937"/>
    </source>
</evidence>
<reference evidence="1 2" key="1">
    <citation type="submission" date="2018-05" db="EMBL/GenBank/DDBJ databases">
        <title>Genome sequencing of Flavobacterium sp. HYN0049.</title>
        <authorList>
            <person name="Yi H."/>
            <person name="Baek C."/>
        </authorList>
    </citation>
    <scope>NUCLEOTIDE SEQUENCE [LARGE SCALE GENOMIC DNA]</scope>
    <source>
        <strain evidence="1 2">HYN0049</strain>
    </source>
</reference>
<dbReference type="KEGG" id="fpal:HYN49_13390"/>
<proteinExistence type="predicted"/>
<evidence type="ECO:0000313" key="1">
    <source>
        <dbReference type="EMBL" id="AWI26811.1"/>
    </source>
</evidence>
<keyword evidence="2" id="KW-1185">Reference proteome</keyword>
<dbReference type="RefSeq" id="WP_108904588.1">
    <property type="nucleotide sequence ID" value="NZ_CP029187.1"/>
</dbReference>
<accession>A0A2S1SKB6</accession>
<dbReference type="EMBL" id="CP029187">
    <property type="protein sequence ID" value="AWI26811.1"/>
    <property type="molecule type" value="Genomic_DNA"/>
</dbReference>
<dbReference type="Proteomes" id="UP000244937">
    <property type="component" value="Chromosome"/>
</dbReference>
<sequence>MNPIFEHKPETGIGYCKEDFLNNFLHICEKHKNQKRAKSFALILYDFHNKALRNLIKDFGAFIKLDRLSGKDISVFYLDSENQSSIATFNYIFSNAFEVDENTKKPFVIFFNVKDDDVKDVNIIELEQSNLLLAFQELHSTFENYLMCLNDKNAESMKPKFLKIVSKVGSISLDKLMGILLEVGAKKLGIDI</sequence>
<protein>
    <submittedName>
        <fullName evidence="1">Uncharacterized protein</fullName>
    </submittedName>
</protein>
<organism evidence="1 2">
    <name type="scientific">Flavobacterium pallidum</name>
    <dbReference type="NCBI Taxonomy" id="2172098"/>
    <lineage>
        <taxon>Bacteria</taxon>
        <taxon>Pseudomonadati</taxon>
        <taxon>Bacteroidota</taxon>
        <taxon>Flavobacteriia</taxon>
        <taxon>Flavobacteriales</taxon>
        <taxon>Flavobacteriaceae</taxon>
        <taxon>Flavobacterium</taxon>
    </lineage>
</organism>
<dbReference type="AlphaFoldDB" id="A0A2S1SKB6"/>
<name>A0A2S1SKB6_9FLAO</name>
<gene>
    <name evidence="1" type="ORF">HYN49_13390</name>
</gene>